<dbReference type="Proteomes" id="UP001175226">
    <property type="component" value="Unassembled WGS sequence"/>
</dbReference>
<gene>
    <name evidence="1" type="ORF">EV421DRAFT_1906334</name>
</gene>
<comment type="caution">
    <text evidence="1">The sequence shown here is derived from an EMBL/GenBank/DDBJ whole genome shotgun (WGS) entry which is preliminary data.</text>
</comment>
<keyword evidence="2" id="KW-1185">Reference proteome</keyword>
<organism evidence="1 2">
    <name type="scientific">Armillaria borealis</name>
    <dbReference type="NCBI Taxonomy" id="47425"/>
    <lineage>
        <taxon>Eukaryota</taxon>
        <taxon>Fungi</taxon>
        <taxon>Dikarya</taxon>
        <taxon>Basidiomycota</taxon>
        <taxon>Agaricomycotina</taxon>
        <taxon>Agaricomycetes</taxon>
        <taxon>Agaricomycetidae</taxon>
        <taxon>Agaricales</taxon>
        <taxon>Marasmiineae</taxon>
        <taxon>Physalacriaceae</taxon>
        <taxon>Armillaria</taxon>
    </lineage>
</organism>
<name>A0AA39JE96_9AGAR</name>
<protein>
    <submittedName>
        <fullName evidence="1">Uncharacterized protein</fullName>
    </submittedName>
</protein>
<dbReference type="AlphaFoldDB" id="A0AA39JE96"/>
<evidence type="ECO:0000313" key="2">
    <source>
        <dbReference type="Proteomes" id="UP001175226"/>
    </source>
</evidence>
<reference evidence="1" key="1">
    <citation type="submission" date="2023-06" db="EMBL/GenBank/DDBJ databases">
        <authorList>
            <consortium name="Lawrence Berkeley National Laboratory"/>
            <person name="Ahrendt S."/>
            <person name="Sahu N."/>
            <person name="Indic B."/>
            <person name="Wong-Bajracharya J."/>
            <person name="Merenyi Z."/>
            <person name="Ke H.-M."/>
            <person name="Monk M."/>
            <person name="Kocsube S."/>
            <person name="Drula E."/>
            <person name="Lipzen A."/>
            <person name="Balint B."/>
            <person name="Henrissat B."/>
            <person name="Andreopoulos B."/>
            <person name="Martin F.M."/>
            <person name="Harder C.B."/>
            <person name="Rigling D."/>
            <person name="Ford K.L."/>
            <person name="Foster G.D."/>
            <person name="Pangilinan J."/>
            <person name="Papanicolaou A."/>
            <person name="Barry K."/>
            <person name="LaButti K."/>
            <person name="Viragh M."/>
            <person name="Koriabine M."/>
            <person name="Yan M."/>
            <person name="Riley R."/>
            <person name="Champramary S."/>
            <person name="Plett K.L."/>
            <person name="Tsai I.J."/>
            <person name="Slot J."/>
            <person name="Sipos G."/>
            <person name="Plett J."/>
            <person name="Nagy L.G."/>
            <person name="Grigoriev I.V."/>
        </authorList>
    </citation>
    <scope>NUCLEOTIDE SEQUENCE</scope>
    <source>
        <strain evidence="1">FPL87.14</strain>
    </source>
</reference>
<accession>A0AA39JE96</accession>
<proteinExistence type="predicted"/>
<sequence>MALEQWSGHLHGIGSDFLHRWLELMVVHCLACPEPGINMEAIWCETPLLYCHLIQKCWMLNGNMHTNKNKKNMDTNDVSLVGGHAFFPDQEHYREVAAQVMAMVEEVCPRGKCVSHSVNEAGNGHS</sequence>
<evidence type="ECO:0000313" key="1">
    <source>
        <dbReference type="EMBL" id="KAK0439003.1"/>
    </source>
</evidence>
<dbReference type="EMBL" id="JAUEPT010000040">
    <property type="protein sequence ID" value="KAK0439003.1"/>
    <property type="molecule type" value="Genomic_DNA"/>
</dbReference>